<gene>
    <name evidence="2" type="ORF">AB5J50_37685</name>
</gene>
<accession>A0AB39SHU9</accession>
<feature type="transmembrane region" description="Helical" evidence="1">
    <location>
        <begin position="24"/>
        <end position="45"/>
    </location>
</feature>
<keyword evidence="1" id="KW-1133">Transmembrane helix</keyword>
<dbReference type="RefSeq" id="WP_327432473.1">
    <property type="nucleotide sequence ID" value="NZ_CP163440.1"/>
</dbReference>
<organism evidence="2">
    <name type="scientific">Streptomyces sp. R35</name>
    <dbReference type="NCBI Taxonomy" id="3238630"/>
    <lineage>
        <taxon>Bacteria</taxon>
        <taxon>Bacillati</taxon>
        <taxon>Actinomycetota</taxon>
        <taxon>Actinomycetes</taxon>
        <taxon>Kitasatosporales</taxon>
        <taxon>Streptomycetaceae</taxon>
        <taxon>Streptomyces</taxon>
    </lineage>
</organism>
<keyword evidence="1" id="KW-0812">Transmembrane</keyword>
<dbReference type="EMBL" id="CP163440">
    <property type="protein sequence ID" value="XDQ66138.1"/>
    <property type="molecule type" value="Genomic_DNA"/>
</dbReference>
<evidence type="ECO:0000313" key="2">
    <source>
        <dbReference type="EMBL" id="XDQ66138.1"/>
    </source>
</evidence>
<name>A0AB39SHU9_9ACTN</name>
<dbReference type="AlphaFoldDB" id="A0AB39SHU9"/>
<evidence type="ECO:0000256" key="1">
    <source>
        <dbReference type="SAM" id="Phobius"/>
    </source>
</evidence>
<proteinExistence type="predicted"/>
<keyword evidence="1" id="KW-0472">Membrane</keyword>
<protein>
    <recommendedName>
        <fullName evidence="3">DUF4190 domain-containing protein</fullName>
    </recommendedName>
</protein>
<evidence type="ECO:0008006" key="3">
    <source>
        <dbReference type="Google" id="ProtNLM"/>
    </source>
</evidence>
<sequence>MRRSETGGDDESGAGRGPGAGRGLWAPALANLLIGLVAIVPGLCLRRLLTTYPSVHCGGSVGCHGGTSHSALGMITGAVLGLGFVLGMVLVVDILMPHQEGGPVGSWLGMALLIPVPFVVGQAMGWI</sequence>
<feature type="transmembrane region" description="Helical" evidence="1">
    <location>
        <begin position="71"/>
        <end position="92"/>
    </location>
</feature>
<feature type="transmembrane region" description="Helical" evidence="1">
    <location>
        <begin position="104"/>
        <end position="126"/>
    </location>
</feature>
<reference evidence="2" key="1">
    <citation type="submission" date="2024-07" db="EMBL/GenBank/DDBJ databases">
        <authorList>
            <person name="Yu S.T."/>
        </authorList>
    </citation>
    <scope>NUCLEOTIDE SEQUENCE</scope>
    <source>
        <strain evidence="2">R35</strain>
    </source>
</reference>